<dbReference type="Gene3D" id="3.40.50.300">
    <property type="entry name" value="P-loop containing nucleotide triphosphate hydrolases"/>
    <property type="match status" value="1"/>
</dbReference>
<evidence type="ECO:0000313" key="5">
    <source>
        <dbReference type="EMBL" id="MCC3297242.1"/>
    </source>
</evidence>
<sequence>MNNLLDPVLRGALVLGPEGMGKSALADEVLRRLEGIVAPYRIHGSPVLSRIPYSALTPFMERALEEDLASPLMVLRNIRRYFQARTEAGHPQALLVVDDAHHLDEASSHVLVQLAMSGELRLLVLSRNRSVHIQELLSLARDGLMSRVDLQPLSVEAVHQQCVNELGGPLLRASSAVLARISGGNPMYIKALLSGAKRRGELLQRNGAWYLRSLPTGLEPSVQDLAKRLLASRPAAERLVLEAVALAGVLPRGPLVALGGQEAVQALVEEGYVEPAANVPEQLKMVQPLHAEAIRSLVPPMRSMEIRRKLLEADTTERIPQAPRLVSWALDCGAASSDGELLLGARAANADGDAETALRLALAITPGPLAAAGRIEAAAAQLALGRISEARAGLEDAVLTAPDTETLDYAVLVSAQLAACSDDAADRLRSLAKDWPVRDGQITGPDRGEGRTAWLAAGLSVLALWARAAEGNLLVSGESASTTMALLTALDSAGQDELSPAVCQIKAFGYALACEVLTAAGSIGQAVQAARQARGCLSQSALTSSSVRASVMVRHSLALLHGGRFEDLDRMLSDELRSSPHGLLAFGGTLGVLEGALEIRQGRYREGLRRLRPAIEVLRGRDPERLLPYALALAAYVAVVVDDTSPARRFAGELRGLGYKGPRALELTAGAFGAAAQSQQDAADPPARVRELAAEARELGQLAAEKDILELAVAIGDLKQARRLVDLTDSFEGAEAAALHAYAAAVAADNPEQMVSAADEAVRCRKFLVAVECIGHAIRYYGAHNNLRRQRALIQQLRRRRDELAGVTVSYLSPNVHQVRLTKREHEIVALLLEDASTKDIATRFTLSQRTVEGHVYRIYVKLGIGRRTELEAVYRALEAEPRVSAGQ</sequence>
<dbReference type="PROSITE" id="PS50043">
    <property type="entry name" value="HTH_LUXR_2"/>
    <property type="match status" value="1"/>
</dbReference>
<dbReference type="SMART" id="SM00421">
    <property type="entry name" value="HTH_LUXR"/>
    <property type="match status" value="1"/>
</dbReference>
<dbReference type="Proteomes" id="UP001139158">
    <property type="component" value="Unassembled WGS sequence"/>
</dbReference>
<accession>A0A9X1MD80</accession>
<feature type="domain" description="HTH luxR-type" evidence="4">
    <location>
        <begin position="814"/>
        <end position="879"/>
    </location>
</feature>
<gene>
    <name evidence="5" type="ORF">LJ757_05400</name>
</gene>
<keyword evidence="3" id="KW-0804">Transcription</keyword>
<keyword evidence="6" id="KW-1185">Reference proteome</keyword>
<organism evidence="5 6">
    <name type="scientific">Arthrobacter caoxuetaonis</name>
    <dbReference type="NCBI Taxonomy" id="2886935"/>
    <lineage>
        <taxon>Bacteria</taxon>
        <taxon>Bacillati</taxon>
        <taxon>Actinomycetota</taxon>
        <taxon>Actinomycetes</taxon>
        <taxon>Micrococcales</taxon>
        <taxon>Micrococcaceae</taxon>
        <taxon>Arthrobacter</taxon>
    </lineage>
</organism>
<keyword evidence="1" id="KW-0805">Transcription regulation</keyword>
<proteinExistence type="predicted"/>
<dbReference type="EMBL" id="JAJFZV010000004">
    <property type="protein sequence ID" value="MCC3297242.1"/>
    <property type="molecule type" value="Genomic_DNA"/>
</dbReference>
<dbReference type="InterPro" id="IPR016032">
    <property type="entry name" value="Sig_transdc_resp-reg_C-effctor"/>
</dbReference>
<evidence type="ECO:0000313" key="6">
    <source>
        <dbReference type="Proteomes" id="UP001139158"/>
    </source>
</evidence>
<dbReference type="InterPro" id="IPR000792">
    <property type="entry name" value="Tscrpt_reg_LuxR_C"/>
</dbReference>
<dbReference type="Pfam" id="PF00196">
    <property type="entry name" value="GerE"/>
    <property type="match status" value="1"/>
</dbReference>
<dbReference type="InterPro" id="IPR036388">
    <property type="entry name" value="WH-like_DNA-bd_sf"/>
</dbReference>
<dbReference type="AlphaFoldDB" id="A0A9X1MD80"/>
<dbReference type="PANTHER" id="PTHR44688:SF16">
    <property type="entry name" value="DNA-BINDING TRANSCRIPTIONAL ACTIVATOR DEVR_DOSR"/>
    <property type="match status" value="1"/>
</dbReference>
<dbReference type="Pfam" id="PF13191">
    <property type="entry name" value="AAA_16"/>
    <property type="match status" value="1"/>
</dbReference>
<dbReference type="Gene3D" id="1.10.10.10">
    <property type="entry name" value="Winged helix-like DNA-binding domain superfamily/Winged helix DNA-binding domain"/>
    <property type="match status" value="1"/>
</dbReference>
<comment type="caution">
    <text evidence="5">The sequence shown here is derived from an EMBL/GenBank/DDBJ whole genome shotgun (WGS) entry which is preliminary data.</text>
</comment>
<name>A0A9X1MD80_9MICC</name>
<dbReference type="InterPro" id="IPR041664">
    <property type="entry name" value="AAA_16"/>
</dbReference>
<dbReference type="PRINTS" id="PR00038">
    <property type="entry name" value="HTHLUXR"/>
</dbReference>
<protein>
    <submittedName>
        <fullName evidence="5">LuxR family transcriptional regulator</fullName>
    </submittedName>
</protein>
<dbReference type="PROSITE" id="PS00622">
    <property type="entry name" value="HTH_LUXR_1"/>
    <property type="match status" value="1"/>
</dbReference>
<dbReference type="GO" id="GO:0003677">
    <property type="term" value="F:DNA binding"/>
    <property type="evidence" value="ECO:0007669"/>
    <property type="project" value="UniProtKB-KW"/>
</dbReference>
<dbReference type="InterPro" id="IPR027417">
    <property type="entry name" value="P-loop_NTPase"/>
</dbReference>
<evidence type="ECO:0000256" key="1">
    <source>
        <dbReference type="ARBA" id="ARBA00023015"/>
    </source>
</evidence>
<dbReference type="GO" id="GO:0006355">
    <property type="term" value="P:regulation of DNA-templated transcription"/>
    <property type="evidence" value="ECO:0007669"/>
    <property type="project" value="InterPro"/>
</dbReference>
<keyword evidence="2" id="KW-0238">DNA-binding</keyword>
<dbReference type="SUPFAM" id="SSF52540">
    <property type="entry name" value="P-loop containing nucleoside triphosphate hydrolases"/>
    <property type="match status" value="1"/>
</dbReference>
<evidence type="ECO:0000259" key="4">
    <source>
        <dbReference type="PROSITE" id="PS50043"/>
    </source>
</evidence>
<evidence type="ECO:0000256" key="3">
    <source>
        <dbReference type="ARBA" id="ARBA00023163"/>
    </source>
</evidence>
<evidence type="ECO:0000256" key="2">
    <source>
        <dbReference type="ARBA" id="ARBA00023125"/>
    </source>
</evidence>
<reference evidence="5" key="1">
    <citation type="submission" date="2021-10" db="EMBL/GenBank/DDBJ databases">
        <title>Novel species in genus Arthrobacter.</title>
        <authorList>
            <person name="Liu Y."/>
        </authorList>
    </citation>
    <scope>NUCLEOTIDE SEQUENCE</scope>
    <source>
        <strain evidence="5">Zg-Y453</strain>
    </source>
</reference>
<dbReference type="PANTHER" id="PTHR44688">
    <property type="entry name" value="DNA-BINDING TRANSCRIPTIONAL ACTIVATOR DEVR_DOSR"/>
    <property type="match status" value="1"/>
</dbReference>
<dbReference type="CDD" id="cd06170">
    <property type="entry name" value="LuxR_C_like"/>
    <property type="match status" value="1"/>
</dbReference>
<dbReference type="SUPFAM" id="SSF46894">
    <property type="entry name" value="C-terminal effector domain of the bipartite response regulators"/>
    <property type="match status" value="1"/>
</dbReference>